<gene>
    <name evidence="1" type="ORF">SAMN05421643_10571</name>
</gene>
<dbReference type="STRING" id="595670.SAMN05421643_10571"/>
<dbReference type="RefSeq" id="WP_244516282.1">
    <property type="nucleotide sequence ID" value="NZ_FNPK01000005.1"/>
</dbReference>
<protein>
    <submittedName>
        <fullName evidence="1">Uncharacterized protein</fullName>
    </submittedName>
</protein>
<sequence>MRTIIRSSDLLPPLFSIDKYKDMDRLSANTWFHLLEARYLIQREILEGRGLEFWIGEDVLNTDEEQEAISLLFEYFFKNPLNPNLLINYKKQNGETICIQITDTESDGFKKNHLPVSEFYAKDFDLLHSMVSSYDGKFTDNDDRSILEVVEPLFSKEYIFVDYPITINPYYPDHVLIDEFKKMLTKIRSKRSKDNSKYKSISYKDLINWASYKLLPYLDLKLLEIYEGIKITNPVICSVLYPKGEYGEDNLRKSVEPLRQKLLTQIGFDSADGITEVSIFDGLCYLAFHEKAQTEK</sequence>
<dbReference type="InterPro" id="IPR045664">
    <property type="entry name" value="DUF6387"/>
</dbReference>
<name>A0A1H3HY86_9GAMM</name>
<reference evidence="2" key="1">
    <citation type="submission" date="2016-10" db="EMBL/GenBank/DDBJ databases">
        <authorList>
            <person name="Varghese N."/>
            <person name="Submissions S."/>
        </authorList>
    </citation>
    <scope>NUCLEOTIDE SEQUENCE [LARGE SCALE GENOMIC DNA]</scope>
    <source>
        <strain evidence="2">ANC 5109</strain>
    </source>
</reference>
<organism evidence="1 2">
    <name type="scientific">Acinetobacter kyonggiensis</name>
    <dbReference type="NCBI Taxonomy" id="595670"/>
    <lineage>
        <taxon>Bacteria</taxon>
        <taxon>Pseudomonadati</taxon>
        <taxon>Pseudomonadota</taxon>
        <taxon>Gammaproteobacteria</taxon>
        <taxon>Moraxellales</taxon>
        <taxon>Moraxellaceae</taxon>
        <taxon>Acinetobacter</taxon>
    </lineage>
</organism>
<proteinExistence type="predicted"/>
<evidence type="ECO:0000313" key="2">
    <source>
        <dbReference type="Proteomes" id="UP000199035"/>
    </source>
</evidence>
<dbReference type="EMBL" id="FNPK01000005">
    <property type="protein sequence ID" value="SDY19788.1"/>
    <property type="molecule type" value="Genomic_DNA"/>
</dbReference>
<accession>A0A1H3HY86</accession>
<keyword evidence="2" id="KW-1185">Reference proteome</keyword>
<dbReference type="AlphaFoldDB" id="A0A1H3HY86"/>
<dbReference type="Proteomes" id="UP000199035">
    <property type="component" value="Unassembled WGS sequence"/>
</dbReference>
<dbReference type="Pfam" id="PF19924">
    <property type="entry name" value="DUF6387"/>
    <property type="match status" value="1"/>
</dbReference>
<evidence type="ECO:0000313" key="1">
    <source>
        <dbReference type="EMBL" id="SDY19788.1"/>
    </source>
</evidence>